<dbReference type="EMBL" id="KL197787">
    <property type="protein sequence ID" value="KDQ49366.1"/>
    <property type="molecule type" value="Genomic_DNA"/>
</dbReference>
<dbReference type="Proteomes" id="UP000027265">
    <property type="component" value="Unassembled WGS sequence"/>
</dbReference>
<dbReference type="InParanoid" id="A0A067PFX3"/>
<sequence length="102" mass="11275">MRGMRAVCRMSPVCGFHLALFNLRLAALHRQISPLHFALLCYFGTAVFKTLSSNNQQRGKRWPPSATCAAALPSTTRVFRGSHDRCNLSGASHPMSSTNKQQ</sequence>
<keyword evidence="2" id="KW-1185">Reference proteome</keyword>
<dbReference type="AlphaFoldDB" id="A0A067PFX3"/>
<reference evidence="2" key="1">
    <citation type="journal article" date="2014" name="Proc. Natl. Acad. Sci. U.S.A.">
        <title>Extensive sampling of basidiomycete genomes demonstrates inadequacy of the white-rot/brown-rot paradigm for wood decay fungi.</title>
        <authorList>
            <person name="Riley R."/>
            <person name="Salamov A.A."/>
            <person name="Brown D.W."/>
            <person name="Nagy L.G."/>
            <person name="Floudas D."/>
            <person name="Held B.W."/>
            <person name="Levasseur A."/>
            <person name="Lombard V."/>
            <person name="Morin E."/>
            <person name="Otillar R."/>
            <person name="Lindquist E.A."/>
            <person name="Sun H."/>
            <person name="LaButti K.M."/>
            <person name="Schmutz J."/>
            <person name="Jabbour D."/>
            <person name="Luo H."/>
            <person name="Baker S.E."/>
            <person name="Pisabarro A.G."/>
            <person name="Walton J.D."/>
            <person name="Blanchette R.A."/>
            <person name="Henrissat B."/>
            <person name="Martin F."/>
            <person name="Cullen D."/>
            <person name="Hibbett D.S."/>
            <person name="Grigoriev I.V."/>
        </authorList>
    </citation>
    <scope>NUCLEOTIDE SEQUENCE [LARGE SCALE GENOMIC DNA]</scope>
    <source>
        <strain evidence="2">MUCL 33604</strain>
    </source>
</reference>
<evidence type="ECO:0000313" key="1">
    <source>
        <dbReference type="EMBL" id="KDQ49366.1"/>
    </source>
</evidence>
<gene>
    <name evidence="1" type="ORF">JAAARDRAFT_644462</name>
</gene>
<proteinExistence type="predicted"/>
<accession>A0A067PFX3</accession>
<organism evidence="1 2">
    <name type="scientific">Jaapia argillacea MUCL 33604</name>
    <dbReference type="NCBI Taxonomy" id="933084"/>
    <lineage>
        <taxon>Eukaryota</taxon>
        <taxon>Fungi</taxon>
        <taxon>Dikarya</taxon>
        <taxon>Basidiomycota</taxon>
        <taxon>Agaricomycotina</taxon>
        <taxon>Agaricomycetes</taxon>
        <taxon>Agaricomycetidae</taxon>
        <taxon>Jaapiales</taxon>
        <taxon>Jaapiaceae</taxon>
        <taxon>Jaapia</taxon>
    </lineage>
</organism>
<protein>
    <submittedName>
        <fullName evidence="1">Uncharacterized protein</fullName>
    </submittedName>
</protein>
<name>A0A067PFX3_9AGAM</name>
<dbReference type="HOGENOM" id="CLU_2277900_0_0_1"/>
<evidence type="ECO:0000313" key="2">
    <source>
        <dbReference type="Proteomes" id="UP000027265"/>
    </source>
</evidence>